<keyword evidence="2" id="KW-1185">Reference proteome</keyword>
<dbReference type="EMBL" id="JAVHJS010000006">
    <property type="protein sequence ID" value="KAK2854525.1"/>
    <property type="molecule type" value="Genomic_DNA"/>
</dbReference>
<evidence type="ECO:0000313" key="1">
    <source>
        <dbReference type="EMBL" id="KAK2854525.1"/>
    </source>
</evidence>
<protein>
    <submittedName>
        <fullName evidence="1">Uncharacterized protein</fullName>
    </submittedName>
</protein>
<accession>A0AA88T1E6</accession>
<comment type="caution">
    <text evidence="1">The sequence shown here is derived from an EMBL/GenBank/DDBJ whole genome shotgun (WGS) entry which is preliminary data.</text>
</comment>
<proteinExistence type="predicted"/>
<evidence type="ECO:0000313" key="2">
    <source>
        <dbReference type="Proteomes" id="UP001187315"/>
    </source>
</evidence>
<sequence>MEIAEAEMRGRRDLAESKAFSPLAACLIVRPILKVKGSFPAAWLLCNPAGTDNELAVSPMEGSSLGDCTGCSGGKGRGGLLEGTRIERESQGGLEERESGVWEEGMGGEMGGKREADHCQSVASFAIQIDGVRSGIQWCCINLLTANVIRILILDPVFLARPTLGPLSCQSHPSFCSPSRCPKTYTIPQARHPFTPAQAAVIQQRVRQVSHCAIKELEPGDKAEIPAAVWRAK</sequence>
<name>A0AA88T1E6_TACVA</name>
<organism evidence="1 2">
    <name type="scientific">Tachysurus vachellii</name>
    <name type="common">Darkbarbel catfish</name>
    <name type="synonym">Pelteobagrus vachellii</name>
    <dbReference type="NCBI Taxonomy" id="175792"/>
    <lineage>
        <taxon>Eukaryota</taxon>
        <taxon>Metazoa</taxon>
        <taxon>Chordata</taxon>
        <taxon>Craniata</taxon>
        <taxon>Vertebrata</taxon>
        <taxon>Euteleostomi</taxon>
        <taxon>Actinopterygii</taxon>
        <taxon>Neopterygii</taxon>
        <taxon>Teleostei</taxon>
        <taxon>Ostariophysi</taxon>
        <taxon>Siluriformes</taxon>
        <taxon>Bagridae</taxon>
        <taxon>Tachysurus</taxon>
    </lineage>
</organism>
<dbReference type="AlphaFoldDB" id="A0AA88T1E6"/>
<dbReference type="Proteomes" id="UP001187315">
    <property type="component" value="Unassembled WGS sequence"/>
</dbReference>
<reference evidence="1" key="1">
    <citation type="submission" date="2023-08" db="EMBL/GenBank/DDBJ databases">
        <title>Pelteobagrus vachellii genome.</title>
        <authorList>
            <person name="Liu H."/>
        </authorList>
    </citation>
    <scope>NUCLEOTIDE SEQUENCE</scope>
    <source>
        <strain evidence="1">PRFRI_2022a</strain>
        <tissue evidence="1">Muscle</tissue>
    </source>
</reference>
<gene>
    <name evidence="1" type="ORF">Q7C36_006394</name>
</gene>